<dbReference type="InterPro" id="IPR036844">
    <property type="entry name" value="Hint_dom_sf"/>
</dbReference>
<accession>A0A0D6MKF8</accession>
<dbReference type="OrthoDB" id="7284755at2"/>
<evidence type="ECO:0000313" key="2">
    <source>
        <dbReference type="EMBL" id="GAN54164.1"/>
    </source>
</evidence>
<dbReference type="Proteomes" id="UP000032679">
    <property type="component" value="Unassembled WGS sequence"/>
</dbReference>
<dbReference type="STRING" id="1231623.Tasa_017_047"/>
<protein>
    <submittedName>
        <fullName evidence="2">Outer membrane protein</fullName>
    </submittedName>
</protein>
<evidence type="ECO:0000313" key="3">
    <source>
        <dbReference type="Proteomes" id="UP000032679"/>
    </source>
</evidence>
<organism evidence="2 3">
    <name type="scientific">Tanticharoenia sakaeratensis NBRC 103193</name>
    <dbReference type="NCBI Taxonomy" id="1231623"/>
    <lineage>
        <taxon>Bacteria</taxon>
        <taxon>Pseudomonadati</taxon>
        <taxon>Pseudomonadota</taxon>
        <taxon>Alphaproteobacteria</taxon>
        <taxon>Acetobacterales</taxon>
        <taxon>Acetobacteraceae</taxon>
        <taxon>Tanticharoenia</taxon>
    </lineage>
</organism>
<dbReference type="RefSeq" id="WP_053053758.1">
    <property type="nucleotide sequence ID" value="NZ_BALE01000017.1"/>
</dbReference>
<dbReference type="Gene3D" id="2.170.16.10">
    <property type="entry name" value="Hedgehog/Intein (Hint) domain"/>
    <property type="match status" value="1"/>
</dbReference>
<dbReference type="AlphaFoldDB" id="A0A0D6MKF8"/>
<proteinExistence type="predicted"/>
<keyword evidence="3" id="KW-1185">Reference proteome</keyword>
<reference evidence="2 3" key="1">
    <citation type="submission" date="2012-10" db="EMBL/GenBank/DDBJ databases">
        <title>Genome sequencing of Tanticharoenia sakaeratensis NBRC 103193.</title>
        <authorList>
            <person name="Azuma Y."/>
            <person name="Hadano H."/>
            <person name="Hirakawa H."/>
            <person name="Matsushita K."/>
        </authorList>
    </citation>
    <scope>NUCLEOTIDE SEQUENCE [LARGE SCALE GENOMIC DNA]</scope>
    <source>
        <strain evidence="2 3">NBRC 103193</strain>
    </source>
</reference>
<dbReference type="EMBL" id="BALE01000017">
    <property type="protein sequence ID" value="GAN54164.1"/>
    <property type="molecule type" value="Genomic_DNA"/>
</dbReference>
<feature type="domain" description="Hedgehog/Intein (Hint)" evidence="1">
    <location>
        <begin position="110"/>
        <end position="248"/>
    </location>
</feature>
<sequence>MLEFSLQSFGIFQSGFIASLWPFGASSSHNTHDIWGSTVIGGFGDFGHGGQNGHGGGQPVPGNCWNWGGSWNCGGSFGWGDDHRGHDHGNHHDHHHDHHHDKPGHCGGETCFLAGAMIETPEGTVAVETLRAGDEVVAYRDGMPVSETLVWVGRASMVTHGAPSDRSGHAVLVRRDAVAPGMPDRDLRVTAEHCFLFDGRFVPVRLLVNGTTIAFDADLAEYEYFHIETATHAVIRANNMLTESYLDTGNRMLSNAGDNVVTLRGPALSWTADAAAPLDTSRAFVEPLHEAIRTRAATLGFVGASDVMTTDDADLRLETQDGRVIRPTRVVNGRAVFALPAGVESVDVLSRASRPCDAIGPFVDDRRELGVLVGAVKLFDSDATKATSLHLEDAGLAGWHGVEAPTMRWTTGRATLPLGARAPHAVGTLVVEVVSAGPYVVEADAAPLAYAC</sequence>
<evidence type="ECO:0000259" key="1">
    <source>
        <dbReference type="Pfam" id="PF13403"/>
    </source>
</evidence>
<dbReference type="SUPFAM" id="SSF51294">
    <property type="entry name" value="Hedgehog/intein (Hint) domain"/>
    <property type="match status" value="1"/>
</dbReference>
<dbReference type="Pfam" id="PF13403">
    <property type="entry name" value="Hint_2"/>
    <property type="match status" value="1"/>
</dbReference>
<comment type="caution">
    <text evidence="2">The sequence shown here is derived from an EMBL/GenBank/DDBJ whole genome shotgun (WGS) entry which is preliminary data.</text>
</comment>
<gene>
    <name evidence="2" type="ORF">Tasa_017_047</name>
</gene>
<name>A0A0D6MKF8_9PROT</name>
<dbReference type="InterPro" id="IPR028992">
    <property type="entry name" value="Hedgehog/Intein_dom"/>
</dbReference>